<gene>
    <name evidence="1" type="ORF">OUZ56_033263</name>
</gene>
<organism evidence="1 2">
    <name type="scientific">Daphnia magna</name>
    <dbReference type="NCBI Taxonomy" id="35525"/>
    <lineage>
        <taxon>Eukaryota</taxon>
        <taxon>Metazoa</taxon>
        <taxon>Ecdysozoa</taxon>
        <taxon>Arthropoda</taxon>
        <taxon>Crustacea</taxon>
        <taxon>Branchiopoda</taxon>
        <taxon>Diplostraca</taxon>
        <taxon>Cladocera</taxon>
        <taxon>Anomopoda</taxon>
        <taxon>Daphniidae</taxon>
        <taxon>Daphnia</taxon>
    </lineage>
</organism>
<proteinExistence type="predicted"/>
<dbReference type="EMBL" id="JAOYFB010000010">
    <property type="protein sequence ID" value="KAK4017631.1"/>
    <property type="molecule type" value="Genomic_DNA"/>
</dbReference>
<protein>
    <submittedName>
        <fullName evidence="1">Uncharacterized protein</fullName>
    </submittedName>
</protein>
<evidence type="ECO:0000313" key="1">
    <source>
        <dbReference type="EMBL" id="KAK4017631.1"/>
    </source>
</evidence>
<reference evidence="1 2" key="1">
    <citation type="journal article" date="2023" name="Nucleic Acids Res.">
        <title>The hologenome of Daphnia magna reveals possible DNA methylation and microbiome-mediated evolution of the host genome.</title>
        <authorList>
            <person name="Chaturvedi A."/>
            <person name="Li X."/>
            <person name="Dhandapani V."/>
            <person name="Marshall H."/>
            <person name="Kissane S."/>
            <person name="Cuenca-Cambronero M."/>
            <person name="Asole G."/>
            <person name="Calvet F."/>
            <person name="Ruiz-Romero M."/>
            <person name="Marangio P."/>
            <person name="Guigo R."/>
            <person name="Rago D."/>
            <person name="Mirbahai L."/>
            <person name="Eastwood N."/>
            <person name="Colbourne J.K."/>
            <person name="Zhou J."/>
            <person name="Mallon E."/>
            <person name="Orsini L."/>
        </authorList>
    </citation>
    <scope>NUCLEOTIDE SEQUENCE [LARGE SCALE GENOMIC DNA]</scope>
    <source>
        <strain evidence="1">LRV0_1</strain>
    </source>
</reference>
<dbReference type="Proteomes" id="UP001234178">
    <property type="component" value="Unassembled WGS sequence"/>
</dbReference>
<evidence type="ECO:0000313" key="2">
    <source>
        <dbReference type="Proteomes" id="UP001234178"/>
    </source>
</evidence>
<sequence>MGLRPSDLRPQTIRLKKLQVEAWRVELVRINEEVKDLHHKYMRACLILRISNVRHVKNGRYATLSRHSASSIGASTSDVTISPTFSHKRSTRSALIDPSGRTSKRDMYIEKPMLELEVKLEQTKIQMEANATLVTETLSNALKGMGEQLSKLVDSSKTTSLEIAANTHLVRD</sequence>
<comment type="caution">
    <text evidence="1">The sequence shown here is derived from an EMBL/GenBank/DDBJ whole genome shotgun (WGS) entry which is preliminary data.</text>
</comment>
<name>A0ABQ9ZXK0_9CRUS</name>
<keyword evidence="2" id="KW-1185">Reference proteome</keyword>
<accession>A0ABQ9ZXK0</accession>